<evidence type="ECO:0000313" key="1">
    <source>
        <dbReference type="EMBL" id="RXR17353.1"/>
    </source>
</evidence>
<comment type="caution">
    <text evidence="1">The sequence shown here is derived from an EMBL/GenBank/DDBJ whole genome shotgun (WGS) entry which is preliminary data.</text>
</comment>
<organism evidence="1 2">
    <name type="scientific">Flavobacterium amnicola</name>
    <dbReference type="NCBI Taxonomy" id="2506422"/>
    <lineage>
        <taxon>Bacteria</taxon>
        <taxon>Pseudomonadati</taxon>
        <taxon>Bacteroidota</taxon>
        <taxon>Flavobacteriia</taxon>
        <taxon>Flavobacteriales</taxon>
        <taxon>Flavobacteriaceae</taxon>
        <taxon>Flavobacterium</taxon>
    </lineage>
</organism>
<proteinExistence type="predicted"/>
<accession>A0A4Q1K226</accession>
<dbReference type="RefSeq" id="WP_129436471.1">
    <property type="nucleotide sequence ID" value="NZ_SBKO01000005.1"/>
</dbReference>
<keyword evidence="2" id="KW-1185">Reference proteome</keyword>
<gene>
    <name evidence="1" type="ORF">EQG63_11230</name>
</gene>
<reference evidence="2" key="1">
    <citation type="submission" date="2019-01" db="EMBL/GenBank/DDBJ databases">
        <title>Cytophagaceae bacterium strain CAR-16.</title>
        <authorList>
            <person name="Chen W.-M."/>
        </authorList>
    </citation>
    <scope>NUCLEOTIDE SEQUENCE [LARGE SCALE GENOMIC DNA]</scope>
    <source>
        <strain evidence="2">LLJ-11</strain>
    </source>
</reference>
<sequence length="275" mass="31748">MKNKKVIRKKNESGKFTTINLSVLNDTRLSTTARLLLISILSDSDEFTLSQELYKKRLGIGQSAYLNAISNLEEFGYLRKTGLENDVSIPKNKKADSNKTIYFYTISEYGNLGKEAPKIETQETKANNQPAIKVIPETIEQPTIQEPVVSYELAEYLQKTANVYLSNDDLSSKLVSEIETTASIKNVKKLIDTELIRVYNETFDSIRHLIKPNSEKSVKEFKQWLKKEIFENFNIHFKNQTPRSKWAHISLIKNKKKATVDYETQMSDYYENPRD</sequence>
<dbReference type="Proteomes" id="UP000290283">
    <property type="component" value="Unassembled WGS sequence"/>
</dbReference>
<evidence type="ECO:0000313" key="2">
    <source>
        <dbReference type="Proteomes" id="UP000290283"/>
    </source>
</evidence>
<protein>
    <recommendedName>
        <fullName evidence="3">Helix-turn-helix domain-containing protein</fullName>
    </recommendedName>
</protein>
<dbReference type="OrthoDB" id="1366908at2"/>
<dbReference type="AlphaFoldDB" id="A0A4Q1K226"/>
<name>A0A4Q1K226_9FLAO</name>
<evidence type="ECO:0008006" key="3">
    <source>
        <dbReference type="Google" id="ProtNLM"/>
    </source>
</evidence>
<dbReference type="EMBL" id="SBKO01000005">
    <property type="protein sequence ID" value="RXR17353.1"/>
    <property type="molecule type" value="Genomic_DNA"/>
</dbReference>